<sequence length="73" mass="8303">MIKYKARQQAKLKGVGLSSDPMKPQPDQLASVEQLQKLLEQDCLRNKLLNAMLDIAQDELQLPIRKKFGRIGL</sequence>
<comment type="caution">
    <text evidence="2">The sequence shown here is derived from an EMBL/GenBank/DDBJ whole genome shotgun (WGS) entry which is preliminary data.</text>
</comment>
<dbReference type="Proteomes" id="UP001597512">
    <property type="component" value="Unassembled WGS sequence"/>
</dbReference>
<dbReference type="EMBL" id="JBHUOM010000042">
    <property type="protein sequence ID" value="MFD2937588.1"/>
    <property type="molecule type" value="Genomic_DNA"/>
</dbReference>
<name>A0ABW6ATF6_9BACT</name>
<gene>
    <name evidence="2" type="ORF">ACFS25_27700</name>
</gene>
<evidence type="ECO:0008006" key="4">
    <source>
        <dbReference type="Google" id="ProtNLM"/>
    </source>
</evidence>
<protein>
    <recommendedName>
        <fullName evidence="4">Transposase</fullName>
    </recommendedName>
</protein>
<keyword evidence="3" id="KW-1185">Reference proteome</keyword>
<feature type="compositionally biased region" description="Basic residues" evidence="1">
    <location>
        <begin position="1"/>
        <end position="10"/>
    </location>
</feature>
<feature type="region of interest" description="Disordered" evidence="1">
    <location>
        <begin position="1"/>
        <end position="26"/>
    </location>
</feature>
<accession>A0ABW6ATF6</accession>
<reference evidence="3" key="1">
    <citation type="journal article" date="2019" name="Int. J. Syst. Evol. Microbiol.">
        <title>The Global Catalogue of Microorganisms (GCM) 10K type strain sequencing project: providing services to taxonomists for standard genome sequencing and annotation.</title>
        <authorList>
            <consortium name="The Broad Institute Genomics Platform"/>
            <consortium name="The Broad Institute Genome Sequencing Center for Infectious Disease"/>
            <person name="Wu L."/>
            <person name="Ma J."/>
        </authorList>
    </citation>
    <scope>NUCLEOTIDE SEQUENCE [LARGE SCALE GENOMIC DNA]</scope>
    <source>
        <strain evidence="3">KCTC 52490</strain>
    </source>
</reference>
<evidence type="ECO:0000313" key="3">
    <source>
        <dbReference type="Proteomes" id="UP001597512"/>
    </source>
</evidence>
<evidence type="ECO:0000313" key="2">
    <source>
        <dbReference type="EMBL" id="MFD2937588.1"/>
    </source>
</evidence>
<proteinExistence type="predicted"/>
<evidence type="ECO:0000256" key="1">
    <source>
        <dbReference type="SAM" id="MobiDB-lite"/>
    </source>
</evidence>
<organism evidence="2 3">
    <name type="scientific">Spirosoma flavum</name>
    <dbReference type="NCBI Taxonomy" id="2048557"/>
    <lineage>
        <taxon>Bacteria</taxon>
        <taxon>Pseudomonadati</taxon>
        <taxon>Bacteroidota</taxon>
        <taxon>Cytophagia</taxon>
        <taxon>Cytophagales</taxon>
        <taxon>Cytophagaceae</taxon>
        <taxon>Spirosoma</taxon>
    </lineage>
</organism>